<proteinExistence type="predicted"/>
<evidence type="ECO:0000313" key="3">
    <source>
        <dbReference type="Proteomes" id="UP000182740"/>
    </source>
</evidence>
<dbReference type="EMBL" id="FPJG01000006">
    <property type="protein sequence ID" value="SFW92108.1"/>
    <property type="molecule type" value="Genomic_DNA"/>
</dbReference>
<keyword evidence="3" id="KW-1185">Reference proteome</keyword>
<accession>A0A1K1T6E2</accession>
<name>A0A1K1T6E2_9PSEU</name>
<dbReference type="AlphaFoldDB" id="A0A1K1T6E2"/>
<dbReference type="RefSeq" id="WP_143168809.1">
    <property type="nucleotide sequence ID" value="NZ_FPJG01000006.1"/>
</dbReference>
<feature type="region of interest" description="Disordered" evidence="1">
    <location>
        <begin position="226"/>
        <end position="245"/>
    </location>
</feature>
<evidence type="ECO:0000313" key="2">
    <source>
        <dbReference type="EMBL" id="SFW92108.1"/>
    </source>
</evidence>
<sequence>MTAGRSSDPVITPELARAFWAELRGPRAATHRSHHVGLCDTELRIAGLRLSARGSSTADGGFRLSGGCPCRDLVADAFEVVWAFVADRGHRFDNLAGAVRTDLRFRLVELDRRARRDRGAPVKPQTVRDNRYGRALPDEFHREVFVMLADEAGARGPLRGEAGLLGRLADRCADKFGGHAATHAARLPQVLRTVERVCRTGPRVNVGTVSAPELVTWWEAYVERPLGRRPDPDSPTGEEPEILDHDTSREFDRIAALTDDAVLALLLTEVWPAPGTDRDDALCEVIRVFARRGLLPHRRALELLADDDGRQDVLERLEHVSRRLP</sequence>
<evidence type="ECO:0000256" key="1">
    <source>
        <dbReference type="SAM" id="MobiDB-lite"/>
    </source>
</evidence>
<dbReference type="Proteomes" id="UP000182740">
    <property type="component" value="Unassembled WGS sequence"/>
</dbReference>
<organism evidence="2 3">
    <name type="scientific">Amycolatopsis australiensis</name>
    <dbReference type="NCBI Taxonomy" id="546364"/>
    <lineage>
        <taxon>Bacteria</taxon>
        <taxon>Bacillati</taxon>
        <taxon>Actinomycetota</taxon>
        <taxon>Actinomycetes</taxon>
        <taxon>Pseudonocardiales</taxon>
        <taxon>Pseudonocardiaceae</taxon>
        <taxon>Amycolatopsis</taxon>
    </lineage>
</organism>
<protein>
    <submittedName>
        <fullName evidence="2">Uncharacterized protein</fullName>
    </submittedName>
</protein>
<reference evidence="3" key="1">
    <citation type="submission" date="2016-11" db="EMBL/GenBank/DDBJ databases">
        <authorList>
            <person name="Varghese N."/>
            <person name="Submissions S."/>
        </authorList>
    </citation>
    <scope>NUCLEOTIDE SEQUENCE [LARGE SCALE GENOMIC DNA]</scope>
    <source>
        <strain evidence="3">DSM 44671</strain>
    </source>
</reference>
<dbReference type="STRING" id="546364.SAMN04489730_8389"/>
<gene>
    <name evidence="2" type="ORF">SAMN04489730_8389</name>
</gene>
<dbReference type="OrthoDB" id="3687410at2"/>